<dbReference type="GO" id="GO:0005886">
    <property type="term" value="C:plasma membrane"/>
    <property type="evidence" value="ECO:0007669"/>
    <property type="project" value="UniProtKB-SubCell"/>
</dbReference>
<evidence type="ECO:0000256" key="2">
    <source>
        <dbReference type="ARBA" id="ARBA00004651"/>
    </source>
</evidence>
<evidence type="ECO:0000256" key="3">
    <source>
        <dbReference type="ARBA" id="ARBA00007971"/>
    </source>
</evidence>
<organism evidence="13 14">
    <name type="scientific">Candidatus Scatousia excrementigallinarum</name>
    <dbReference type="NCBI Taxonomy" id="2840935"/>
    <lineage>
        <taxon>Bacteria</taxon>
        <taxon>Candidatus Scatousia</taxon>
    </lineage>
</organism>
<dbReference type="InterPro" id="IPR045851">
    <property type="entry name" value="AMP-bd_C_sf"/>
</dbReference>
<evidence type="ECO:0008006" key="15">
    <source>
        <dbReference type="Google" id="ProtNLM"/>
    </source>
</evidence>
<comment type="subcellular location">
    <subcellularLocation>
        <location evidence="1">Bacterial flagellum basal body</location>
    </subcellularLocation>
    <subcellularLocation>
        <location evidence="2">Cell membrane</location>
        <topology evidence="2">Multi-pass membrane protein</topology>
    </subcellularLocation>
</comment>
<dbReference type="PRINTS" id="PR01009">
    <property type="entry name" value="FLGMRINGFLIF"/>
</dbReference>
<evidence type="ECO:0000256" key="8">
    <source>
        <dbReference type="ARBA" id="ARBA00023143"/>
    </source>
</evidence>
<keyword evidence="7 10" id="KW-0472">Membrane</keyword>
<evidence type="ECO:0000259" key="11">
    <source>
        <dbReference type="Pfam" id="PF01514"/>
    </source>
</evidence>
<evidence type="ECO:0000256" key="10">
    <source>
        <dbReference type="SAM" id="Phobius"/>
    </source>
</evidence>
<reference evidence="13" key="1">
    <citation type="submission" date="2020-10" db="EMBL/GenBank/DDBJ databases">
        <authorList>
            <person name="Gilroy R."/>
        </authorList>
    </citation>
    <scope>NUCLEOTIDE SEQUENCE</scope>
    <source>
        <strain evidence="13">6276</strain>
    </source>
</reference>
<comment type="caution">
    <text evidence="13">The sequence shown here is derived from an EMBL/GenBank/DDBJ whole genome shotgun (WGS) entry which is preliminary data.</text>
</comment>
<dbReference type="GO" id="GO:0071973">
    <property type="term" value="P:bacterial-type flagellum-dependent cell motility"/>
    <property type="evidence" value="ECO:0007669"/>
    <property type="project" value="InterPro"/>
</dbReference>
<keyword evidence="9" id="KW-0175">Coiled coil</keyword>
<evidence type="ECO:0000256" key="7">
    <source>
        <dbReference type="ARBA" id="ARBA00023136"/>
    </source>
</evidence>
<sequence>MDFQKLLQNKPLLYGIIGAVVIILALAVTIGVAGSSNNSKNGTSVSEQPIKEDVNLLTTDNLGKALEIQSLLAKEGIAASRGLDGTKSNIYLKKGDCTTGQKKCTTEQRDRAIMTIVQSGLMDQNVGLEVFDKGDFTSTKEDKKIRLTRAINGELSRLIKRIDGVDNASVFISIPEQTMFTAMQKPVTATVQLVVPVGTKLDQLKVKAITNLLLGSVSGLEAENISISDTNGNVYHSIMNASDEMLARIEENDKYMQQKVQLQLDRLIGKGNYVATVSTFLRQAPAEKYSTDYDPTRKASVNEQSFTEGLGDQTRDSNKNVNAVSVYLPNGIAGGGMDSSQDRSYSRQARETQYGVSKTQLNEYLKPGMVEDISVAVTMEKSALPAETTVEELRALVAKAASPKVNPENVSIAFSDSVDPYLASDRPVNLPKPDESGNPWWLAVALSAVGLIVVFKAVSDKVRQIQEANAIEVERLRQKEAEQDRELSDVNMRAAQLSDRQRELAEGLLEQQNREYIAIRSPEEMLSTLENMSANLSDADGEEAADKIKSWIEKGS</sequence>
<feature type="transmembrane region" description="Helical" evidence="10">
    <location>
        <begin position="12"/>
        <end position="34"/>
    </location>
</feature>
<reference evidence="13" key="2">
    <citation type="journal article" date="2021" name="PeerJ">
        <title>Extensive microbial diversity within the chicken gut microbiome revealed by metagenomics and culture.</title>
        <authorList>
            <person name="Gilroy R."/>
            <person name="Ravi A."/>
            <person name="Getino M."/>
            <person name="Pursley I."/>
            <person name="Horton D.L."/>
            <person name="Alikhan N.F."/>
            <person name="Baker D."/>
            <person name="Gharbi K."/>
            <person name="Hall N."/>
            <person name="Watson M."/>
            <person name="Adriaenssens E.M."/>
            <person name="Foster-Nyarko E."/>
            <person name="Jarju S."/>
            <person name="Secka A."/>
            <person name="Antonio M."/>
            <person name="Oren A."/>
            <person name="Chaudhuri R.R."/>
            <person name="La Ragione R."/>
            <person name="Hildebrand F."/>
            <person name="Pallen M.J."/>
        </authorList>
    </citation>
    <scope>NUCLEOTIDE SEQUENCE</scope>
    <source>
        <strain evidence="13">6276</strain>
    </source>
</reference>
<dbReference type="Proteomes" id="UP000823928">
    <property type="component" value="Unassembled WGS sequence"/>
</dbReference>
<dbReference type="PANTHER" id="PTHR30046">
    <property type="entry name" value="FLAGELLAR M-RING PROTEIN"/>
    <property type="match status" value="1"/>
</dbReference>
<dbReference type="InterPro" id="IPR000067">
    <property type="entry name" value="FlgMring_FliF"/>
</dbReference>
<evidence type="ECO:0000256" key="6">
    <source>
        <dbReference type="ARBA" id="ARBA00022989"/>
    </source>
</evidence>
<evidence type="ECO:0000256" key="9">
    <source>
        <dbReference type="SAM" id="Coils"/>
    </source>
</evidence>
<comment type="similarity">
    <text evidence="3">Belongs to the FliF family.</text>
</comment>
<evidence type="ECO:0000256" key="1">
    <source>
        <dbReference type="ARBA" id="ARBA00004117"/>
    </source>
</evidence>
<feature type="coiled-coil region" evidence="9">
    <location>
        <begin position="462"/>
        <end position="493"/>
    </location>
</feature>
<dbReference type="InterPro" id="IPR013556">
    <property type="entry name" value="Flag_M-ring_C"/>
</dbReference>
<accession>A0A9D1F1Z3</accession>
<evidence type="ECO:0000259" key="12">
    <source>
        <dbReference type="Pfam" id="PF08345"/>
    </source>
</evidence>
<keyword evidence="4" id="KW-1003">Cell membrane</keyword>
<keyword evidence="5 10" id="KW-0812">Transmembrane</keyword>
<protein>
    <recommendedName>
        <fullName evidence="15">Flagellar M-ring protein FliF</fullName>
    </recommendedName>
</protein>
<dbReference type="Gene3D" id="3.30.300.30">
    <property type="match status" value="1"/>
</dbReference>
<keyword evidence="8" id="KW-0975">Bacterial flagellum</keyword>
<dbReference type="EMBL" id="DVIU01000287">
    <property type="protein sequence ID" value="HIS37725.1"/>
    <property type="molecule type" value="Genomic_DNA"/>
</dbReference>
<evidence type="ECO:0000313" key="14">
    <source>
        <dbReference type="Proteomes" id="UP000823928"/>
    </source>
</evidence>
<feature type="domain" description="Flagellar M-ring C-terminal" evidence="12">
    <location>
        <begin position="264"/>
        <end position="401"/>
    </location>
</feature>
<dbReference type="InterPro" id="IPR006182">
    <property type="entry name" value="FliF_N_dom"/>
</dbReference>
<dbReference type="Pfam" id="PF01514">
    <property type="entry name" value="YscJ_FliF"/>
    <property type="match status" value="1"/>
</dbReference>
<evidence type="ECO:0000313" key="13">
    <source>
        <dbReference type="EMBL" id="HIS37725.1"/>
    </source>
</evidence>
<dbReference type="AlphaFoldDB" id="A0A9D1F1Z3"/>
<evidence type="ECO:0000256" key="5">
    <source>
        <dbReference type="ARBA" id="ARBA00022692"/>
    </source>
</evidence>
<feature type="domain" description="Flagellar M-ring N-terminal" evidence="11">
    <location>
        <begin position="106"/>
        <end position="235"/>
    </location>
</feature>
<name>A0A9D1F1Z3_9BACT</name>
<dbReference type="InterPro" id="IPR043427">
    <property type="entry name" value="YscJ/FliF"/>
</dbReference>
<gene>
    <name evidence="13" type="ORF">IAC10_14055</name>
</gene>
<proteinExistence type="inferred from homology"/>
<dbReference type="GO" id="GO:0003774">
    <property type="term" value="F:cytoskeletal motor activity"/>
    <property type="evidence" value="ECO:0007669"/>
    <property type="project" value="InterPro"/>
</dbReference>
<keyword evidence="6 10" id="KW-1133">Transmembrane helix</keyword>
<evidence type="ECO:0000256" key="4">
    <source>
        <dbReference type="ARBA" id="ARBA00022475"/>
    </source>
</evidence>
<dbReference type="Pfam" id="PF08345">
    <property type="entry name" value="YscJ_FliF_C"/>
    <property type="match status" value="1"/>
</dbReference>
<dbReference type="PANTHER" id="PTHR30046:SF0">
    <property type="entry name" value="FLAGELLAR M-RING PROTEIN"/>
    <property type="match status" value="1"/>
</dbReference>
<dbReference type="GO" id="GO:0009431">
    <property type="term" value="C:bacterial-type flagellum basal body, MS ring"/>
    <property type="evidence" value="ECO:0007669"/>
    <property type="project" value="InterPro"/>
</dbReference>